<feature type="transmembrane region" description="Helical" evidence="1">
    <location>
        <begin position="323"/>
        <end position="345"/>
    </location>
</feature>
<keyword evidence="1" id="KW-0812">Transmembrane</keyword>
<dbReference type="Proteomes" id="UP000308760">
    <property type="component" value="Unassembled WGS sequence"/>
</dbReference>
<keyword evidence="1" id="KW-0472">Membrane</keyword>
<feature type="transmembrane region" description="Helical" evidence="1">
    <location>
        <begin position="357"/>
        <end position="378"/>
    </location>
</feature>
<comment type="caution">
    <text evidence="2">The sequence shown here is derived from an EMBL/GenBank/DDBJ whole genome shotgun (WGS) entry which is preliminary data.</text>
</comment>
<reference evidence="3" key="1">
    <citation type="submission" date="2019-04" db="EMBL/GenBank/DDBJ databases">
        <title>Nocardioides xinjiangensis sp. nov.</title>
        <authorList>
            <person name="Liu S."/>
        </authorList>
    </citation>
    <scope>NUCLEOTIDE SEQUENCE [LARGE SCALE GENOMIC DNA]</scope>
    <source>
        <strain evidence="3">18</strain>
    </source>
</reference>
<sequence>MSRVFDLDFVQGIADNIDSKVVPILEEANDESVLPALNGLDRALYTAVTLPLALSYSLATATVTESMAGAAEGFREMCEALDACIADMEEIDGVVASAFGGGAGAGMGPGGGAARRGGAGAARGGAAGGAAPDMGDLFATGDMFYQAGSAASPVYNAIIKTCGTVIVAPAIAFGPAVGIIASSIYMNQCNPGDMIKTGGSWFKLAGVNWAAADAPMAEVETITDDNWSGADAEAFKQKAAEFSYQLKELAINAVTLAMELLLMAGILTMYWGFLLTCTITMLSFFIQLCAVGWTGVGAAAVVTAANASAAIMNLNVKAIESQITMIAGICAGIAAAFSVVTISLQKSHGNDVGVGDILGGFAGNALEGLATFGVRALLMTPMGRHSMTALQGVGGSAVSLGSGWVLAGHLGQAASTWIPTYQGDGDWKWGAEGGGGVGGGVPDGLANWWQDDPSETWSNPDEVKWS</sequence>
<evidence type="ECO:0000313" key="3">
    <source>
        <dbReference type="Proteomes" id="UP000308760"/>
    </source>
</evidence>
<keyword evidence="3" id="KW-1185">Reference proteome</keyword>
<proteinExistence type="predicted"/>
<feature type="transmembrane region" description="Helical" evidence="1">
    <location>
        <begin position="285"/>
        <end position="311"/>
    </location>
</feature>
<gene>
    <name evidence="2" type="ORF">FAB82_09150</name>
</gene>
<organism evidence="2 3">
    <name type="scientific">Glycomyces buryatensis</name>
    <dbReference type="NCBI Taxonomy" id="2570927"/>
    <lineage>
        <taxon>Bacteria</taxon>
        <taxon>Bacillati</taxon>
        <taxon>Actinomycetota</taxon>
        <taxon>Actinomycetes</taxon>
        <taxon>Glycomycetales</taxon>
        <taxon>Glycomycetaceae</taxon>
        <taxon>Glycomyces</taxon>
    </lineage>
</organism>
<name>A0A4S8QBK1_9ACTN</name>
<dbReference type="EMBL" id="STGY01000037">
    <property type="protein sequence ID" value="THV41877.1"/>
    <property type="molecule type" value="Genomic_DNA"/>
</dbReference>
<dbReference type="AlphaFoldDB" id="A0A4S8QBK1"/>
<accession>A0A4S8QBK1</accession>
<feature type="transmembrane region" description="Helical" evidence="1">
    <location>
        <begin position="166"/>
        <end position="186"/>
    </location>
</feature>
<evidence type="ECO:0000256" key="1">
    <source>
        <dbReference type="SAM" id="Phobius"/>
    </source>
</evidence>
<reference evidence="2 3" key="2">
    <citation type="submission" date="2019-05" db="EMBL/GenBank/DDBJ databases">
        <title>Glycomyces buryatensis sp. nov.</title>
        <authorList>
            <person name="Nikitina E."/>
        </authorList>
    </citation>
    <scope>NUCLEOTIDE SEQUENCE [LARGE SCALE GENOMIC DNA]</scope>
    <source>
        <strain evidence="2 3">18</strain>
    </source>
</reference>
<feature type="transmembrane region" description="Helical" evidence="1">
    <location>
        <begin position="249"/>
        <end position="273"/>
    </location>
</feature>
<keyword evidence="1" id="KW-1133">Transmembrane helix</keyword>
<dbReference type="RefSeq" id="WP_136534240.1">
    <property type="nucleotide sequence ID" value="NZ_STGY01000037.1"/>
</dbReference>
<evidence type="ECO:0000313" key="2">
    <source>
        <dbReference type="EMBL" id="THV41877.1"/>
    </source>
</evidence>
<dbReference type="OrthoDB" id="3474154at2"/>
<protein>
    <submittedName>
        <fullName evidence="2">Uncharacterized protein</fullName>
    </submittedName>
</protein>